<evidence type="ECO:0000313" key="3">
    <source>
        <dbReference type="EMBL" id="QRY18311.1"/>
    </source>
</evidence>
<sequence length="328" mass="37066">MRLLFVGDLIGNVGPANVNKELKKNLPNSTMFLEKRSIIGRVFELVVKIRKADAVLFSGMSKINIIGFRISKLLGIKSAYLMHGCRNIEGKINGNYNQNDVDVENKVLELAPIIICVSENFMYWMKENYPQYEDKLTYVNNGIDWGNLTAAKKTSIEREENTLMAVGGGVPLKNIKSICKAIDLINQKDQMNLQFIVIGNEGKDLAEILSFPFVQYYQKVPHDKMPFYYQRAKLFVQNSSFETFGLAPIEALINGCDLLMSQETGAKSIISTLESDDLICNNQDIVEISKKIELLLVSTNNNRLVKGMDRKKTSINFAANRIMDILKF</sequence>
<evidence type="ECO:0000313" key="4">
    <source>
        <dbReference type="Proteomes" id="UP000663613"/>
    </source>
</evidence>
<evidence type="ECO:0000256" key="1">
    <source>
        <dbReference type="ARBA" id="ARBA00022679"/>
    </source>
</evidence>
<dbReference type="EMBL" id="CP070339">
    <property type="protein sequence ID" value="QRY18311.1"/>
    <property type="molecule type" value="Genomic_DNA"/>
</dbReference>
<accession>A0ABD7DRQ2</accession>
<gene>
    <name evidence="3" type="ORF">JTF64_20700</name>
</gene>
<dbReference type="InterPro" id="IPR001296">
    <property type="entry name" value="Glyco_trans_1"/>
</dbReference>
<evidence type="ECO:0000259" key="2">
    <source>
        <dbReference type="Pfam" id="PF00534"/>
    </source>
</evidence>
<dbReference type="GO" id="GO:0016740">
    <property type="term" value="F:transferase activity"/>
    <property type="evidence" value="ECO:0007669"/>
    <property type="project" value="UniProtKB-KW"/>
</dbReference>
<dbReference type="Pfam" id="PF00534">
    <property type="entry name" value="Glycos_transf_1"/>
    <property type="match status" value="1"/>
</dbReference>
<proteinExistence type="predicted"/>
<name>A0ABD7DRQ2_BACCE</name>
<dbReference type="PANTHER" id="PTHR46401:SF2">
    <property type="entry name" value="GLYCOSYLTRANSFERASE WBBK-RELATED"/>
    <property type="match status" value="1"/>
</dbReference>
<dbReference type="PANTHER" id="PTHR46401">
    <property type="entry name" value="GLYCOSYLTRANSFERASE WBBK-RELATED"/>
    <property type="match status" value="1"/>
</dbReference>
<feature type="domain" description="Glycosyl transferase family 1" evidence="2">
    <location>
        <begin position="152"/>
        <end position="299"/>
    </location>
</feature>
<reference evidence="3 4" key="1">
    <citation type="submission" date="2021-02" db="EMBL/GenBank/DDBJ databases">
        <title>Bacillus cereus VKM B-370.</title>
        <authorList>
            <person name="Kazantseva O.A."/>
            <person name="Piligrimova E.G."/>
            <person name="Buzikov R.M."/>
            <person name="Shadrin A.M."/>
        </authorList>
    </citation>
    <scope>NUCLEOTIDE SEQUENCE [LARGE SCALE GENOMIC DNA]</scope>
    <source>
        <strain evidence="3 4">VKM B-370</strain>
    </source>
</reference>
<dbReference type="SUPFAM" id="SSF53756">
    <property type="entry name" value="UDP-Glycosyltransferase/glycogen phosphorylase"/>
    <property type="match status" value="1"/>
</dbReference>
<dbReference type="RefSeq" id="WP_016078188.1">
    <property type="nucleotide sequence ID" value="NZ_JBNTOH010000046.1"/>
</dbReference>
<organism evidence="3 4">
    <name type="scientific">Bacillus cereus</name>
    <dbReference type="NCBI Taxonomy" id="1396"/>
    <lineage>
        <taxon>Bacteria</taxon>
        <taxon>Bacillati</taxon>
        <taxon>Bacillota</taxon>
        <taxon>Bacilli</taxon>
        <taxon>Bacillales</taxon>
        <taxon>Bacillaceae</taxon>
        <taxon>Bacillus</taxon>
        <taxon>Bacillus cereus group</taxon>
    </lineage>
</organism>
<dbReference type="CDD" id="cd03801">
    <property type="entry name" value="GT4_PimA-like"/>
    <property type="match status" value="1"/>
</dbReference>
<dbReference type="Gene3D" id="3.40.50.2000">
    <property type="entry name" value="Glycogen Phosphorylase B"/>
    <property type="match status" value="2"/>
</dbReference>
<dbReference type="AlphaFoldDB" id="A0ABD7DRQ2"/>
<protein>
    <submittedName>
        <fullName evidence="3">Glycosyltransferase family 4 protein</fullName>
    </submittedName>
</protein>
<keyword evidence="1" id="KW-0808">Transferase</keyword>
<dbReference type="Proteomes" id="UP000663613">
    <property type="component" value="Chromosome"/>
</dbReference>